<accession>R7YYY8</accession>
<evidence type="ECO:0000313" key="7">
    <source>
        <dbReference type="EMBL" id="EON67150.1"/>
    </source>
</evidence>
<dbReference type="Gene3D" id="3.30.40.10">
    <property type="entry name" value="Zinc/RING finger domain, C3HC4 (zinc finger)"/>
    <property type="match status" value="1"/>
</dbReference>
<dbReference type="AlphaFoldDB" id="R7YYY8"/>
<sequence length="1095" mass="120025">MTVTPHRRRAHNAPSNAVAAQELASSNSTLNMFFGGRPRAWMTSAFEGRIALAAPPSQPQSRRPLRADKSRLASTHLSHESVAPPSQPISDECHVSSASTSPQLANSVVQPKAPSDSEPVCILPSPTPSEDPSSGPGYEPMFLADLRAIQRWSGQSPQASEGVTEQADITAPGGTVGDAVNPDESVEEASVEPATTLPAQGCKRPADLSPSLSDKRPRIQPRESGQDIDAPRNGPQSHLEHPFGMLHPQVRQHLENQVEPGLDPTPSGPSSPDFMDLEPAMSAACRTGTRVAHHEQANPGQRAPQAGGSAQQRRLPHLSQSATPSSSSAASSFSTSYLRSIQAYLTSVGGLQALNPIEQSRIQLLEDAANIEDRFYLTLHQLMCVSSVNAMLLPRELLAMPRQHLTTAIQLMDHVLCPNHNLSRKTLLWFANFPVSVWYGVPEIQKFMTFVICAGQRWQSFQDYYARSRYPPLAHEIAEQLAIDSPIFQKVVFLSILRQIWGNGNSSWIRLAEDTFREDQQRYQLRKSQGNAATNPASCAEYSHVRQRYLELLVRHKEAVRPAYAVSPIGTPNNLQGAMQPPAARIQINTNVPHVRSQSMESPTSTHIRSQTGYVQRTHQTPQNMRTVSVAAPMLPSQQLTNQVRPSIQQYQQGPIQQNVQQARLIQPIPSGAQMRQSIPSSAHPRQPVPSRQHAAQAPVVGQPSVSRPLFPATGEFVSQPSHPNPAVSALHQAHLRSPILRPKQGGDWVADGPTALYQYVMGFAMLPQVVALSQPVQSWSFTVAIEDFALVPRDELSRDGRPPSRVLGEDSLTYRLRCSKIPSSGQVEESAWVITDNAMPSYFYPQINGKPLQMRRKLQHGKDLPIDVTPYIRAGDNLLEIFINRTADEPSPTAYAFAIEVIGLKSHAAIKAECCAFYLVPSTQILASIKSSLSNTSPADDDDDLLVVSNTLTIDLFDPFSACRIFDIPVRGQSCLHRDCFDLATFLEMRKRSQPGWPSAVDEWRCPLCKADVRPQKLVVDGFLVDVRARLAEQGLLATRSIIVEADGSWRPKPEKAPRGSVGPESRDVTPVMEGAPAGPLMPAKEIGVISLDD</sequence>
<dbReference type="GeneID" id="19903714"/>
<keyword evidence="1" id="KW-0479">Metal-binding</keyword>
<dbReference type="PANTHER" id="PTHR10782">
    <property type="entry name" value="ZINC FINGER MIZ DOMAIN-CONTAINING PROTEIN"/>
    <property type="match status" value="1"/>
</dbReference>
<dbReference type="OMA" id="DNWRCPI"/>
<keyword evidence="2 4" id="KW-0863">Zinc-finger</keyword>
<reference evidence="8" key="1">
    <citation type="submission" date="2012-06" db="EMBL/GenBank/DDBJ databases">
        <title>The genome sequence of Coniosporium apollinis CBS 100218.</title>
        <authorList>
            <consortium name="The Broad Institute Genome Sequencing Platform"/>
            <person name="Cuomo C."/>
            <person name="Gorbushina A."/>
            <person name="Noack S."/>
            <person name="Walker B."/>
            <person name="Young S.K."/>
            <person name="Zeng Q."/>
            <person name="Gargeya S."/>
            <person name="Fitzgerald M."/>
            <person name="Haas B."/>
            <person name="Abouelleil A."/>
            <person name="Alvarado L."/>
            <person name="Arachchi H.M."/>
            <person name="Berlin A.M."/>
            <person name="Chapman S.B."/>
            <person name="Goldberg J."/>
            <person name="Griggs A."/>
            <person name="Gujja S."/>
            <person name="Hansen M."/>
            <person name="Howarth C."/>
            <person name="Imamovic A."/>
            <person name="Larimer J."/>
            <person name="McCowan C."/>
            <person name="Montmayeur A."/>
            <person name="Murphy C."/>
            <person name="Neiman D."/>
            <person name="Pearson M."/>
            <person name="Priest M."/>
            <person name="Roberts A."/>
            <person name="Saif S."/>
            <person name="Shea T."/>
            <person name="Sisk P."/>
            <person name="Sykes S."/>
            <person name="Wortman J."/>
            <person name="Nusbaum C."/>
            <person name="Birren B."/>
        </authorList>
    </citation>
    <scope>NUCLEOTIDE SEQUENCE [LARGE SCALE GENOMIC DNA]</scope>
    <source>
        <strain evidence="8">CBS 100218</strain>
    </source>
</reference>
<dbReference type="GO" id="GO:0061665">
    <property type="term" value="F:SUMO ligase activity"/>
    <property type="evidence" value="ECO:0007669"/>
    <property type="project" value="TreeGrafter"/>
</dbReference>
<dbReference type="RefSeq" id="XP_007782467.1">
    <property type="nucleotide sequence ID" value="XM_007784277.1"/>
</dbReference>
<keyword evidence="3" id="KW-0862">Zinc</keyword>
<feature type="domain" description="SP-RING-type" evidence="6">
    <location>
        <begin position="942"/>
        <end position="1034"/>
    </location>
</feature>
<dbReference type="GO" id="GO:0000785">
    <property type="term" value="C:chromatin"/>
    <property type="evidence" value="ECO:0007669"/>
    <property type="project" value="TreeGrafter"/>
</dbReference>
<gene>
    <name evidence="7" type="ORF">W97_06403</name>
</gene>
<dbReference type="InterPro" id="IPR013083">
    <property type="entry name" value="Znf_RING/FYVE/PHD"/>
</dbReference>
<dbReference type="Proteomes" id="UP000016924">
    <property type="component" value="Unassembled WGS sequence"/>
</dbReference>
<evidence type="ECO:0000256" key="2">
    <source>
        <dbReference type="ARBA" id="ARBA00022771"/>
    </source>
</evidence>
<evidence type="ECO:0000256" key="4">
    <source>
        <dbReference type="PROSITE-ProRule" id="PRU00452"/>
    </source>
</evidence>
<evidence type="ECO:0000256" key="3">
    <source>
        <dbReference type="ARBA" id="ARBA00022833"/>
    </source>
</evidence>
<name>R7YYY8_CONA1</name>
<feature type="compositionally biased region" description="Low complexity" evidence="5">
    <location>
        <begin position="319"/>
        <end position="330"/>
    </location>
</feature>
<feature type="region of interest" description="Disordered" evidence="5">
    <location>
        <begin position="286"/>
        <end position="330"/>
    </location>
</feature>
<feature type="region of interest" description="Disordered" evidence="5">
    <location>
        <begin position="258"/>
        <end position="277"/>
    </location>
</feature>
<feature type="region of interest" description="Disordered" evidence="5">
    <location>
        <begin position="53"/>
        <end position="140"/>
    </location>
</feature>
<evidence type="ECO:0000259" key="6">
    <source>
        <dbReference type="PROSITE" id="PS51044"/>
    </source>
</evidence>
<feature type="compositionally biased region" description="Polar residues" evidence="5">
    <location>
        <begin position="152"/>
        <end position="163"/>
    </location>
</feature>
<dbReference type="PROSITE" id="PS51044">
    <property type="entry name" value="ZF_SP_RING"/>
    <property type="match status" value="1"/>
</dbReference>
<organism evidence="7 8">
    <name type="scientific">Coniosporium apollinis (strain CBS 100218)</name>
    <name type="common">Rock-inhabiting black yeast</name>
    <dbReference type="NCBI Taxonomy" id="1168221"/>
    <lineage>
        <taxon>Eukaryota</taxon>
        <taxon>Fungi</taxon>
        <taxon>Dikarya</taxon>
        <taxon>Ascomycota</taxon>
        <taxon>Pezizomycotina</taxon>
        <taxon>Dothideomycetes</taxon>
        <taxon>Dothideomycetes incertae sedis</taxon>
        <taxon>Coniosporium</taxon>
    </lineage>
</organism>
<dbReference type="STRING" id="1168221.R7YYY8"/>
<dbReference type="HOGENOM" id="CLU_004153_2_0_1"/>
<evidence type="ECO:0000256" key="5">
    <source>
        <dbReference type="SAM" id="MobiDB-lite"/>
    </source>
</evidence>
<dbReference type="InterPro" id="IPR004181">
    <property type="entry name" value="Znf_MIZ"/>
</dbReference>
<dbReference type="GO" id="GO:0016925">
    <property type="term" value="P:protein sumoylation"/>
    <property type="evidence" value="ECO:0007669"/>
    <property type="project" value="TreeGrafter"/>
</dbReference>
<feature type="region of interest" description="Disordered" evidence="5">
    <location>
        <begin position="672"/>
        <end position="706"/>
    </location>
</feature>
<evidence type="ECO:0000256" key="1">
    <source>
        <dbReference type="ARBA" id="ARBA00022723"/>
    </source>
</evidence>
<feature type="region of interest" description="Disordered" evidence="5">
    <location>
        <begin position="595"/>
        <end position="621"/>
    </location>
</feature>
<dbReference type="GO" id="GO:0008270">
    <property type="term" value="F:zinc ion binding"/>
    <property type="evidence" value="ECO:0007669"/>
    <property type="project" value="UniProtKB-KW"/>
</dbReference>
<feature type="compositionally biased region" description="Polar residues" evidence="5">
    <location>
        <begin position="96"/>
        <end position="109"/>
    </location>
</feature>
<dbReference type="EMBL" id="JH767585">
    <property type="protein sequence ID" value="EON67150.1"/>
    <property type="molecule type" value="Genomic_DNA"/>
</dbReference>
<protein>
    <recommendedName>
        <fullName evidence="6">SP-RING-type domain-containing protein</fullName>
    </recommendedName>
</protein>
<feature type="region of interest" description="Disordered" evidence="5">
    <location>
        <begin position="152"/>
        <end position="242"/>
    </location>
</feature>
<evidence type="ECO:0000313" key="8">
    <source>
        <dbReference type="Proteomes" id="UP000016924"/>
    </source>
</evidence>
<proteinExistence type="predicted"/>
<feature type="compositionally biased region" description="Low complexity" evidence="5">
    <location>
        <begin position="53"/>
        <end position="62"/>
    </location>
</feature>
<feature type="compositionally biased region" description="Basic and acidic residues" evidence="5">
    <location>
        <begin position="213"/>
        <end position="225"/>
    </location>
</feature>
<dbReference type="OrthoDB" id="27975at2759"/>
<dbReference type="Pfam" id="PF02891">
    <property type="entry name" value="zf-MIZ"/>
    <property type="match status" value="1"/>
</dbReference>
<dbReference type="eggNOG" id="KOG2169">
    <property type="taxonomic scope" value="Eukaryota"/>
</dbReference>
<feature type="region of interest" description="Disordered" evidence="5">
    <location>
        <begin position="1051"/>
        <end position="1081"/>
    </location>
</feature>
<keyword evidence="8" id="KW-1185">Reference proteome</keyword>
<dbReference type="PANTHER" id="PTHR10782:SF4">
    <property type="entry name" value="TONALLI, ISOFORM E"/>
    <property type="match status" value="1"/>
</dbReference>